<dbReference type="EMBL" id="JABANN010000428">
    <property type="protein sequence ID" value="KAF4659473.1"/>
    <property type="molecule type" value="Genomic_DNA"/>
</dbReference>
<feature type="compositionally biased region" description="Polar residues" evidence="1">
    <location>
        <begin position="59"/>
        <end position="68"/>
    </location>
</feature>
<feature type="region of interest" description="Disordered" evidence="1">
    <location>
        <begin position="38"/>
        <end position="68"/>
    </location>
</feature>
<dbReference type="AlphaFoldDB" id="A0A7J6LJY2"/>
<name>A0A7J6LJY2_PEROL</name>
<accession>A0A7J6LJY2</accession>
<evidence type="ECO:0000313" key="2">
    <source>
        <dbReference type="EMBL" id="KAF4659473.1"/>
    </source>
</evidence>
<gene>
    <name evidence="2" type="ORF">FOL46_006574</name>
</gene>
<reference evidence="2 3" key="1">
    <citation type="submission" date="2020-04" db="EMBL/GenBank/DDBJ databases">
        <title>Perkinsus olseni comparative genomics.</title>
        <authorList>
            <person name="Bogema D.R."/>
        </authorList>
    </citation>
    <scope>NUCLEOTIDE SEQUENCE [LARGE SCALE GENOMIC DNA]</scope>
    <source>
        <strain evidence="2">ATCC PRA-31</strain>
    </source>
</reference>
<comment type="caution">
    <text evidence="2">The sequence shown here is derived from an EMBL/GenBank/DDBJ whole genome shotgun (WGS) entry which is preliminary data.</text>
</comment>
<protein>
    <submittedName>
        <fullName evidence="2">Uncharacterized protein</fullName>
    </submittedName>
</protein>
<sequence length="68" mass="6916">MPNRLPLGRAIVLSSTLPKAKMLLKLVIAGTGDDAVDDELNASSESTSAASDEEPTAAGTPSVNASFD</sequence>
<dbReference type="Proteomes" id="UP000572268">
    <property type="component" value="Unassembled WGS sequence"/>
</dbReference>
<organism evidence="2 3">
    <name type="scientific">Perkinsus olseni</name>
    <name type="common">Perkinsus atlanticus</name>
    <dbReference type="NCBI Taxonomy" id="32597"/>
    <lineage>
        <taxon>Eukaryota</taxon>
        <taxon>Sar</taxon>
        <taxon>Alveolata</taxon>
        <taxon>Perkinsozoa</taxon>
        <taxon>Perkinsea</taxon>
        <taxon>Perkinsida</taxon>
        <taxon>Perkinsidae</taxon>
        <taxon>Perkinsus</taxon>
    </lineage>
</organism>
<evidence type="ECO:0000313" key="3">
    <source>
        <dbReference type="Proteomes" id="UP000572268"/>
    </source>
</evidence>
<evidence type="ECO:0000256" key="1">
    <source>
        <dbReference type="SAM" id="MobiDB-lite"/>
    </source>
</evidence>
<proteinExistence type="predicted"/>